<dbReference type="AlphaFoldDB" id="A0A5P9NF88"/>
<keyword evidence="3" id="KW-1185">Reference proteome</keyword>
<accession>A0A5P9NF88</accession>
<name>A0A5P9NF88_9GAMM</name>
<dbReference type="KEGG" id="halc:EY643_01545"/>
<evidence type="ECO:0000313" key="3">
    <source>
        <dbReference type="Proteomes" id="UP000326287"/>
    </source>
</evidence>
<dbReference type="RefSeq" id="WP_152660553.1">
    <property type="nucleotide sequence ID" value="NZ_CP036422.1"/>
</dbReference>
<dbReference type="OrthoDB" id="276699at2"/>
<evidence type="ECO:0000313" key="2">
    <source>
        <dbReference type="EMBL" id="QFU74441.1"/>
    </source>
</evidence>
<evidence type="ECO:0000259" key="1">
    <source>
        <dbReference type="Pfam" id="PF05050"/>
    </source>
</evidence>
<dbReference type="EMBL" id="CP036422">
    <property type="protein sequence ID" value="QFU74441.1"/>
    <property type="molecule type" value="Genomic_DNA"/>
</dbReference>
<dbReference type="Proteomes" id="UP000326287">
    <property type="component" value="Chromosome"/>
</dbReference>
<sequence>MRKIGLKKVKNVLKSKLAARLNISERDFRSLAANKSVVTARTSIQDVSNLVASLKPVEDPSIPLVRLGPEGDGGYLVPDDLNGISVCFSPGVSHVSGFEQDCADRGMQVYLADYSVEGPALENSRFHFTKKFVGALDSANYLTLDKWASQVGQDNDSELILQMDIEGAEYESLLNVSSEFLQRCRVIVIELHALHELWNRQFYGLASTAIAKLLQTHTCVHIHPNNCCGSLQRYGLDLPRVCEFTFLRNDRLGEAVPAKSFPHPLDRDNTRRPTLPLPTCWYS</sequence>
<proteinExistence type="predicted"/>
<protein>
    <recommendedName>
        <fullName evidence="1">Methyltransferase FkbM domain-containing protein</fullName>
    </recommendedName>
</protein>
<dbReference type="InterPro" id="IPR006342">
    <property type="entry name" value="FkbM_mtfrase"/>
</dbReference>
<feature type="domain" description="Methyltransferase FkbM" evidence="1">
    <location>
        <begin position="142"/>
        <end position="200"/>
    </location>
</feature>
<reference evidence="2 3" key="1">
    <citation type="submission" date="2019-02" db="EMBL/GenBank/DDBJ databases">
        <authorList>
            <person name="Li S.-H."/>
        </authorList>
    </citation>
    <scope>NUCLEOTIDE SEQUENCE [LARGE SCALE GENOMIC DNA]</scope>
    <source>
        <strain evidence="2 3">IMCC14385</strain>
    </source>
</reference>
<dbReference type="Pfam" id="PF05050">
    <property type="entry name" value="Methyltransf_21"/>
    <property type="match status" value="1"/>
</dbReference>
<gene>
    <name evidence="2" type="ORF">EY643_01545</name>
</gene>
<organism evidence="2 3">
    <name type="scientific">Halioglobus maricola</name>
    <dbReference type="NCBI Taxonomy" id="2601894"/>
    <lineage>
        <taxon>Bacteria</taxon>
        <taxon>Pseudomonadati</taxon>
        <taxon>Pseudomonadota</taxon>
        <taxon>Gammaproteobacteria</taxon>
        <taxon>Cellvibrionales</taxon>
        <taxon>Halieaceae</taxon>
        <taxon>Halioglobus</taxon>
    </lineage>
</organism>